<feature type="domain" description="Core-binding (CB)" evidence="6">
    <location>
        <begin position="5"/>
        <end position="83"/>
    </location>
</feature>
<evidence type="ECO:0000259" key="6">
    <source>
        <dbReference type="PROSITE" id="PS51900"/>
    </source>
</evidence>
<evidence type="ECO:0000313" key="8">
    <source>
        <dbReference type="Proteomes" id="UP001499924"/>
    </source>
</evidence>
<reference evidence="8" key="1">
    <citation type="journal article" date="2019" name="Int. J. Syst. Evol. Microbiol.">
        <title>The Global Catalogue of Microorganisms (GCM) 10K type strain sequencing project: providing services to taxonomists for standard genome sequencing and annotation.</title>
        <authorList>
            <consortium name="The Broad Institute Genomics Platform"/>
            <consortium name="The Broad Institute Genome Sequencing Center for Infectious Disease"/>
            <person name="Wu L."/>
            <person name="Ma J."/>
        </authorList>
    </citation>
    <scope>NUCLEOTIDE SEQUENCE [LARGE SCALE GENOMIC DNA]</scope>
    <source>
        <strain evidence="8">JCM 15614</strain>
    </source>
</reference>
<sequence length="292" mass="32975">MGSMDPDIEAFNHWSTELRGLRPNTVRVRSECLIRLQEFVGRPLRDVTEVDLLRWEREKVSGRKPETRRAYVSHVKAFYRWAKVAGIVTVDPSTRLTNPRLNRPLPRPVPDDTLRQAVEKARPKMRLMILLGAFCGLRCQEIAGLHWTDLRNSEDGTSLLIREGKGGKERVVPVPAVVLEAFVAHGRRRSGPVFYGLDAAQINPKAVSTSLNRFFDRHGLDFTAHQLRHRFGTTAYQITKDLRLVQEMLGHSSPNTTARYAAYDTSQTVDMVKAMDAAWSRAESSARSGVSV</sequence>
<dbReference type="EMBL" id="BAAAVV010000006">
    <property type="protein sequence ID" value="GAA3172695.1"/>
    <property type="molecule type" value="Genomic_DNA"/>
</dbReference>
<name>A0ABP6P9U0_9ACTN</name>
<evidence type="ECO:0000256" key="2">
    <source>
        <dbReference type="ARBA" id="ARBA00023125"/>
    </source>
</evidence>
<dbReference type="PANTHER" id="PTHR30349">
    <property type="entry name" value="PHAGE INTEGRASE-RELATED"/>
    <property type="match status" value="1"/>
</dbReference>
<evidence type="ECO:0000259" key="5">
    <source>
        <dbReference type="PROSITE" id="PS51898"/>
    </source>
</evidence>
<keyword evidence="2 4" id="KW-0238">DNA-binding</keyword>
<organism evidence="7 8">
    <name type="scientific">Blastococcus jejuensis</name>
    <dbReference type="NCBI Taxonomy" id="351224"/>
    <lineage>
        <taxon>Bacteria</taxon>
        <taxon>Bacillati</taxon>
        <taxon>Actinomycetota</taxon>
        <taxon>Actinomycetes</taxon>
        <taxon>Geodermatophilales</taxon>
        <taxon>Geodermatophilaceae</taxon>
        <taxon>Blastococcus</taxon>
    </lineage>
</organism>
<dbReference type="SUPFAM" id="SSF56349">
    <property type="entry name" value="DNA breaking-rejoining enzymes"/>
    <property type="match status" value="1"/>
</dbReference>
<evidence type="ECO:0000313" key="7">
    <source>
        <dbReference type="EMBL" id="GAA3172695.1"/>
    </source>
</evidence>
<keyword evidence="3" id="KW-0233">DNA recombination</keyword>
<dbReference type="Proteomes" id="UP001499924">
    <property type="component" value="Unassembled WGS sequence"/>
</dbReference>
<dbReference type="InterPro" id="IPR044068">
    <property type="entry name" value="CB"/>
</dbReference>
<comment type="caution">
    <text evidence="7">The sequence shown here is derived from an EMBL/GenBank/DDBJ whole genome shotgun (WGS) entry which is preliminary data.</text>
</comment>
<dbReference type="InterPro" id="IPR050090">
    <property type="entry name" value="Tyrosine_recombinase_XerCD"/>
</dbReference>
<dbReference type="InterPro" id="IPR011010">
    <property type="entry name" value="DNA_brk_join_enz"/>
</dbReference>
<dbReference type="InterPro" id="IPR002104">
    <property type="entry name" value="Integrase_catalytic"/>
</dbReference>
<evidence type="ECO:0000256" key="1">
    <source>
        <dbReference type="ARBA" id="ARBA00008857"/>
    </source>
</evidence>
<dbReference type="InterPro" id="IPR010998">
    <property type="entry name" value="Integrase_recombinase_N"/>
</dbReference>
<dbReference type="Gene3D" id="1.10.443.10">
    <property type="entry name" value="Intergrase catalytic core"/>
    <property type="match status" value="1"/>
</dbReference>
<proteinExistence type="inferred from homology"/>
<feature type="domain" description="Tyr recombinase" evidence="5">
    <location>
        <begin position="104"/>
        <end position="276"/>
    </location>
</feature>
<evidence type="ECO:0000256" key="4">
    <source>
        <dbReference type="PROSITE-ProRule" id="PRU01248"/>
    </source>
</evidence>
<evidence type="ECO:0000256" key="3">
    <source>
        <dbReference type="ARBA" id="ARBA00023172"/>
    </source>
</evidence>
<dbReference type="InterPro" id="IPR013762">
    <property type="entry name" value="Integrase-like_cat_sf"/>
</dbReference>
<dbReference type="Gene3D" id="1.10.150.130">
    <property type="match status" value="1"/>
</dbReference>
<comment type="similarity">
    <text evidence="1">Belongs to the 'phage' integrase family.</text>
</comment>
<gene>
    <name evidence="7" type="ORF">GCM10010531_27760</name>
</gene>
<dbReference type="PROSITE" id="PS51898">
    <property type="entry name" value="TYR_RECOMBINASE"/>
    <property type="match status" value="1"/>
</dbReference>
<protein>
    <submittedName>
        <fullName evidence="7">Tyrosine-type recombinase/integrase</fullName>
    </submittedName>
</protein>
<dbReference type="PROSITE" id="PS51900">
    <property type="entry name" value="CB"/>
    <property type="match status" value="1"/>
</dbReference>
<dbReference type="Pfam" id="PF00589">
    <property type="entry name" value="Phage_integrase"/>
    <property type="match status" value="1"/>
</dbReference>
<keyword evidence="8" id="KW-1185">Reference proteome</keyword>
<dbReference type="CDD" id="cd00397">
    <property type="entry name" value="DNA_BRE_C"/>
    <property type="match status" value="1"/>
</dbReference>
<dbReference type="PANTHER" id="PTHR30349:SF64">
    <property type="entry name" value="PROPHAGE INTEGRASE INTD-RELATED"/>
    <property type="match status" value="1"/>
</dbReference>
<accession>A0ABP6P9U0</accession>